<dbReference type="AlphaFoldDB" id="N1VV05"/>
<dbReference type="STRING" id="1218591.LEP1GSC199_1002"/>
<gene>
    <name evidence="1" type="ORF">LEP1GSC199_1002</name>
</gene>
<sequence length="282" mass="33095">MKYLVAIGETNKSEFEFGEFIHLATAILVYPKLRYIFVGDLENPLHLGCYNFITKFKKPSVLFNYEKYSKKGKNFPIGKTADIFKEFYKELIHDKFNDIINENSSSLNEINEYIQKLKLDKKNKYAFIWIRNGMYQPNRNITKEGVIQLNDQLAKQKIIPILIGSDLDTGLTNIPNLQSYFLNPLFKNNIFNQLILLRELINQYHIKFSIGLKSGGMDAPTLVFRLPCIYFGEKNRNRRMDKVGATIKQFKFIPFQNQNSKEFISFTEQELKTTRKIVREIK</sequence>
<comment type="caution">
    <text evidence="1">The sequence shown here is derived from an EMBL/GenBank/DDBJ whole genome shotgun (WGS) entry which is preliminary data.</text>
</comment>
<accession>N1VV05</accession>
<protein>
    <submittedName>
        <fullName evidence="1">Uncharacterized protein</fullName>
    </submittedName>
</protein>
<organism evidence="1 2">
    <name type="scientific">Leptospira vanthielii serovar Holland str. Waz Holland = ATCC 700522</name>
    <dbReference type="NCBI Taxonomy" id="1218591"/>
    <lineage>
        <taxon>Bacteria</taxon>
        <taxon>Pseudomonadati</taxon>
        <taxon>Spirochaetota</taxon>
        <taxon>Spirochaetia</taxon>
        <taxon>Leptospirales</taxon>
        <taxon>Leptospiraceae</taxon>
        <taxon>Leptospira</taxon>
    </lineage>
</organism>
<reference evidence="1 2" key="1">
    <citation type="submission" date="2013-03" db="EMBL/GenBank/DDBJ databases">
        <authorList>
            <person name="Harkins D.M."/>
            <person name="Durkin A.S."/>
            <person name="Brinkac L.M."/>
            <person name="Haft D.H."/>
            <person name="Selengut J.D."/>
            <person name="Sanka R."/>
            <person name="DePew J."/>
            <person name="Purushe J."/>
            <person name="Galloway R.L."/>
            <person name="Vinetz J.M."/>
            <person name="Sutton G.G."/>
            <person name="Nierman W.C."/>
            <person name="Fouts D.E."/>
        </authorList>
    </citation>
    <scope>NUCLEOTIDE SEQUENCE [LARGE SCALE GENOMIC DNA]</scope>
    <source>
        <strain evidence="1 2">Waz Holland</strain>
    </source>
</reference>
<dbReference type="EMBL" id="AOGY02000088">
    <property type="protein sequence ID" value="EMY67764.1"/>
    <property type="molecule type" value="Genomic_DNA"/>
</dbReference>
<dbReference type="RefSeq" id="WP_002992230.1">
    <property type="nucleotide sequence ID" value="NZ_AOGY02000088.1"/>
</dbReference>
<name>N1VV05_9LEPT</name>
<dbReference type="Proteomes" id="UP000012227">
    <property type="component" value="Unassembled WGS sequence"/>
</dbReference>
<proteinExistence type="predicted"/>
<evidence type="ECO:0000313" key="2">
    <source>
        <dbReference type="Proteomes" id="UP000012227"/>
    </source>
</evidence>
<evidence type="ECO:0000313" key="1">
    <source>
        <dbReference type="EMBL" id="EMY67764.1"/>
    </source>
</evidence>